<comment type="caution">
    <text evidence="1">The sequence shown here is derived from an EMBL/GenBank/DDBJ whole genome shotgun (WGS) entry which is preliminary data.</text>
</comment>
<protein>
    <recommendedName>
        <fullName evidence="3">NACHT-NTPase and P-loop NTPases N-terminal domain-containing protein</fullName>
    </recommendedName>
</protein>
<organism evidence="1 2">
    <name type="scientific">Penicillium malachiteum</name>
    <dbReference type="NCBI Taxonomy" id="1324776"/>
    <lineage>
        <taxon>Eukaryota</taxon>
        <taxon>Fungi</taxon>
        <taxon>Dikarya</taxon>
        <taxon>Ascomycota</taxon>
        <taxon>Pezizomycotina</taxon>
        <taxon>Eurotiomycetes</taxon>
        <taxon>Eurotiomycetidae</taxon>
        <taxon>Eurotiales</taxon>
        <taxon>Aspergillaceae</taxon>
        <taxon>Penicillium</taxon>
    </lineage>
</organism>
<dbReference type="AlphaFoldDB" id="A0AAD6HHS4"/>
<evidence type="ECO:0000313" key="1">
    <source>
        <dbReference type="EMBL" id="KAJ5719000.1"/>
    </source>
</evidence>
<dbReference type="Proteomes" id="UP001215712">
    <property type="component" value="Unassembled WGS sequence"/>
</dbReference>
<reference evidence="1" key="2">
    <citation type="submission" date="2023-01" db="EMBL/GenBank/DDBJ databases">
        <authorList>
            <person name="Petersen C."/>
        </authorList>
    </citation>
    <scope>NUCLEOTIDE SEQUENCE</scope>
    <source>
        <strain evidence="1">IBT 17514</strain>
    </source>
</reference>
<name>A0AAD6HHS4_9EURO</name>
<dbReference type="PANTHER" id="PTHR36167">
    <property type="entry name" value="C2H2 FINGER DOMAIN TRANSCRIPTION FACTOR (EUROFUNG)-RELATED"/>
    <property type="match status" value="1"/>
</dbReference>
<proteinExistence type="predicted"/>
<dbReference type="GO" id="GO:0006355">
    <property type="term" value="P:regulation of DNA-templated transcription"/>
    <property type="evidence" value="ECO:0007669"/>
    <property type="project" value="InterPro"/>
</dbReference>
<dbReference type="InterPro" id="IPR039327">
    <property type="entry name" value="CON7-like"/>
</dbReference>
<gene>
    <name evidence="1" type="ORF">N7493_007455</name>
</gene>
<dbReference type="PANTHER" id="PTHR36167:SF4">
    <property type="entry name" value="FUNGAL N-TERMINAL DOMAIN-CONTAINING PROTEIN"/>
    <property type="match status" value="1"/>
</dbReference>
<sequence>MAAGGLEVLGAVVAIIEVIDLGMAVARKLCAFCRDAKAANESMKGLSIDVTLTCAILSDLAKVMKKDKVVKFTPKSAFEIAEKVIQESKVVFENIRLVIERQEREAKQNLLQRMAYRITIASRSHELETLKVNLERLKSTVGLMLNVMILAGQVRQ</sequence>
<evidence type="ECO:0008006" key="3">
    <source>
        <dbReference type="Google" id="ProtNLM"/>
    </source>
</evidence>
<reference evidence="1" key="1">
    <citation type="journal article" date="2023" name="IMA Fungus">
        <title>Comparative genomic study of the Penicillium genus elucidates a diverse pangenome and 15 lateral gene transfer events.</title>
        <authorList>
            <person name="Petersen C."/>
            <person name="Sorensen T."/>
            <person name="Nielsen M.R."/>
            <person name="Sondergaard T.E."/>
            <person name="Sorensen J.L."/>
            <person name="Fitzpatrick D.A."/>
            <person name="Frisvad J.C."/>
            <person name="Nielsen K.L."/>
        </authorList>
    </citation>
    <scope>NUCLEOTIDE SEQUENCE</scope>
    <source>
        <strain evidence="1">IBT 17514</strain>
    </source>
</reference>
<dbReference type="EMBL" id="JAQJAN010000011">
    <property type="protein sequence ID" value="KAJ5719000.1"/>
    <property type="molecule type" value="Genomic_DNA"/>
</dbReference>
<evidence type="ECO:0000313" key="2">
    <source>
        <dbReference type="Proteomes" id="UP001215712"/>
    </source>
</evidence>
<accession>A0AAD6HHS4</accession>
<keyword evidence="2" id="KW-1185">Reference proteome</keyword>